<dbReference type="InterPro" id="IPR040480">
    <property type="entry name" value="DnaT_DNA_bind"/>
</dbReference>
<evidence type="ECO:0000259" key="1">
    <source>
        <dbReference type="Pfam" id="PF17948"/>
    </source>
</evidence>
<evidence type="ECO:0000313" key="2">
    <source>
        <dbReference type="EMBL" id="GGY79647.1"/>
    </source>
</evidence>
<name>A0ABQ3B9D6_9GAMM</name>
<dbReference type="Gene3D" id="1.10.8.1180">
    <property type="match status" value="2"/>
</dbReference>
<evidence type="ECO:0000313" key="3">
    <source>
        <dbReference type="Proteomes" id="UP000619761"/>
    </source>
</evidence>
<dbReference type="Proteomes" id="UP000619761">
    <property type="component" value="Unassembled WGS sequence"/>
</dbReference>
<dbReference type="RefSeq" id="WP_189419206.1">
    <property type="nucleotide sequence ID" value="NZ_BMYZ01000002.1"/>
</dbReference>
<reference evidence="3" key="1">
    <citation type="journal article" date="2019" name="Int. J. Syst. Evol. Microbiol.">
        <title>The Global Catalogue of Microorganisms (GCM) 10K type strain sequencing project: providing services to taxonomists for standard genome sequencing and annotation.</title>
        <authorList>
            <consortium name="The Broad Institute Genomics Platform"/>
            <consortium name="The Broad Institute Genome Sequencing Center for Infectious Disease"/>
            <person name="Wu L."/>
            <person name="Ma J."/>
        </authorList>
    </citation>
    <scope>NUCLEOTIDE SEQUENCE [LARGE SCALE GENOMIC DNA]</scope>
    <source>
        <strain evidence="3">KCTC 32239</strain>
    </source>
</reference>
<comment type="caution">
    <text evidence="2">The sequence shown here is derived from an EMBL/GenBank/DDBJ whole genome shotgun (WGS) entry which is preliminary data.</text>
</comment>
<keyword evidence="3" id="KW-1185">Reference proteome</keyword>
<organism evidence="2 3">
    <name type="scientific">Cellvibrio zantedeschiae</name>
    <dbReference type="NCBI Taxonomy" id="1237077"/>
    <lineage>
        <taxon>Bacteria</taxon>
        <taxon>Pseudomonadati</taxon>
        <taxon>Pseudomonadota</taxon>
        <taxon>Gammaproteobacteria</taxon>
        <taxon>Cellvibrionales</taxon>
        <taxon>Cellvibrionaceae</taxon>
        <taxon>Cellvibrio</taxon>
    </lineage>
</organism>
<gene>
    <name evidence="2" type="ORF">GCM10011613_25690</name>
</gene>
<feature type="domain" description="DnaT DNA-binding" evidence="1">
    <location>
        <begin position="90"/>
        <end position="155"/>
    </location>
</feature>
<protein>
    <recommendedName>
        <fullName evidence="1">DnaT DNA-binding domain-containing protein</fullName>
    </recommendedName>
</protein>
<accession>A0ABQ3B9D6</accession>
<dbReference type="Pfam" id="PF17948">
    <property type="entry name" value="DnaT"/>
    <property type="match status" value="3"/>
</dbReference>
<proteinExistence type="predicted"/>
<dbReference type="EMBL" id="BMYZ01000002">
    <property type="protein sequence ID" value="GGY79647.1"/>
    <property type="molecule type" value="Genomic_DNA"/>
</dbReference>
<sequence length="276" mass="31752">MNLAKNELSENWMPDEALIEQVALHNIPTDFVQGCIAAFQNQIKLSPTSSLSLRAQFIKFILQRWRAKLVACDDGKTETIAPPPTTALLSMDRGWRPSESAFQALTITLKISSEFIEDSIPEFVIYWNERGELSNTWNSKFTIHVKNQWRRYKAALETTNISTKIPSDWKPSDAVIDVLRAANIDLEFANSRIVDFIIYWSDTGRTSQSWNTKFLQYIKFLWARKLNIDEGSNRNNRTPKPRLKSQGGITVTRTRDRTLLEDLIDRSWADGVVLRN</sequence>
<feature type="domain" description="DnaT DNA-binding" evidence="1">
    <location>
        <begin position="164"/>
        <end position="226"/>
    </location>
</feature>
<feature type="domain" description="DnaT DNA-binding" evidence="1">
    <location>
        <begin position="7"/>
        <end position="68"/>
    </location>
</feature>